<organism evidence="3 4">
    <name type="scientific">Lysobacter silvisoli</name>
    <dbReference type="NCBI Taxonomy" id="2293254"/>
    <lineage>
        <taxon>Bacteria</taxon>
        <taxon>Pseudomonadati</taxon>
        <taxon>Pseudomonadota</taxon>
        <taxon>Gammaproteobacteria</taxon>
        <taxon>Lysobacterales</taxon>
        <taxon>Lysobacteraceae</taxon>
        <taxon>Lysobacter</taxon>
    </lineage>
</organism>
<evidence type="ECO:0000313" key="4">
    <source>
        <dbReference type="Proteomes" id="UP000264492"/>
    </source>
</evidence>
<feature type="transmembrane region" description="Helical" evidence="1">
    <location>
        <begin position="125"/>
        <end position="153"/>
    </location>
</feature>
<dbReference type="Pfam" id="PF02517">
    <property type="entry name" value="Rce1-like"/>
    <property type="match status" value="1"/>
</dbReference>
<accession>A0A371K4P9</accession>
<keyword evidence="1" id="KW-1133">Transmembrane helix</keyword>
<feature type="transmembrane region" description="Helical" evidence="1">
    <location>
        <begin position="83"/>
        <end position="105"/>
    </location>
</feature>
<dbReference type="Proteomes" id="UP000264492">
    <property type="component" value="Unassembled WGS sequence"/>
</dbReference>
<keyword evidence="1" id="KW-0812">Transmembrane</keyword>
<evidence type="ECO:0000313" key="3">
    <source>
        <dbReference type="EMBL" id="RDZ28911.1"/>
    </source>
</evidence>
<dbReference type="GO" id="GO:0006508">
    <property type="term" value="P:proteolysis"/>
    <property type="evidence" value="ECO:0007669"/>
    <property type="project" value="UniProtKB-KW"/>
</dbReference>
<comment type="caution">
    <text evidence="3">The sequence shown here is derived from an EMBL/GenBank/DDBJ whole genome shotgun (WGS) entry which is preliminary data.</text>
</comment>
<feature type="domain" description="CAAX prenyl protease 2/Lysostaphin resistance protein A-like" evidence="2">
    <location>
        <begin position="127"/>
        <end position="214"/>
    </location>
</feature>
<dbReference type="GO" id="GO:0008237">
    <property type="term" value="F:metallopeptidase activity"/>
    <property type="evidence" value="ECO:0007669"/>
    <property type="project" value="UniProtKB-KW"/>
</dbReference>
<sequence>MLEWLRSLSPRTEFVAVIALAFGWAIVSSTASVLAGPPPPAAAPEFTAGGLWGIVFLEVMTLALLTVLLSARGWTWPQLSRPWAQSDLLIGPALLVTAYLSYALLATLASHSGVALREPTFEHGVGWAAVLGVSVVNGFYEEALVCAYVIVALRERWGLWPAIHASTAIRTAYHLYQGSAGVLFIVPLGLIFAGWYARTGRLWPLILAHVLADALALSVMA</sequence>
<keyword evidence="1" id="KW-0472">Membrane</keyword>
<feature type="transmembrane region" description="Helical" evidence="1">
    <location>
        <begin position="174"/>
        <end position="196"/>
    </location>
</feature>
<dbReference type="OrthoDB" id="95797at2"/>
<dbReference type="RefSeq" id="WP_115858347.1">
    <property type="nucleotide sequence ID" value="NZ_QTSU01000001.1"/>
</dbReference>
<dbReference type="GO" id="GO:0004175">
    <property type="term" value="F:endopeptidase activity"/>
    <property type="evidence" value="ECO:0007669"/>
    <property type="project" value="UniProtKB-ARBA"/>
</dbReference>
<keyword evidence="4" id="KW-1185">Reference proteome</keyword>
<proteinExistence type="predicted"/>
<reference evidence="3 4" key="1">
    <citation type="submission" date="2018-08" db="EMBL/GenBank/DDBJ databases">
        <title>Lysobacter sp. zong2l5, whole genome shotgun sequence.</title>
        <authorList>
            <person name="Zhang X."/>
            <person name="Feng G."/>
            <person name="Zhu H."/>
        </authorList>
    </citation>
    <scope>NUCLEOTIDE SEQUENCE [LARGE SCALE GENOMIC DNA]</scope>
    <source>
        <strain evidence="4">zong2l5</strain>
    </source>
</reference>
<dbReference type="AlphaFoldDB" id="A0A371K4P9"/>
<keyword evidence="3" id="KW-0378">Hydrolase</keyword>
<protein>
    <submittedName>
        <fullName evidence="3">CPBP family intramembrane metalloprotease</fullName>
    </submittedName>
</protein>
<feature type="transmembrane region" description="Helical" evidence="1">
    <location>
        <begin position="51"/>
        <end position="71"/>
    </location>
</feature>
<evidence type="ECO:0000256" key="1">
    <source>
        <dbReference type="SAM" id="Phobius"/>
    </source>
</evidence>
<name>A0A371K4P9_9GAMM</name>
<gene>
    <name evidence="3" type="ORF">DX914_07350</name>
</gene>
<keyword evidence="3" id="KW-0645">Protease</keyword>
<dbReference type="GO" id="GO:0080120">
    <property type="term" value="P:CAAX-box protein maturation"/>
    <property type="evidence" value="ECO:0007669"/>
    <property type="project" value="UniProtKB-ARBA"/>
</dbReference>
<dbReference type="EMBL" id="QTSU01000001">
    <property type="protein sequence ID" value="RDZ28911.1"/>
    <property type="molecule type" value="Genomic_DNA"/>
</dbReference>
<dbReference type="InterPro" id="IPR003675">
    <property type="entry name" value="Rce1/LyrA-like_dom"/>
</dbReference>
<keyword evidence="3" id="KW-0482">Metalloprotease</keyword>
<evidence type="ECO:0000259" key="2">
    <source>
        <dbReference type="Pfam" id="PF02517"/>
    </source>
</evidence>